<comment type="caution">
    <text evidence="7">The sequence shown here is derived from an EMBL/GenBank/DDBJ whole genome shotgun (WGS) entry which is preliminary data.</text>
</comment>
<sequence length="430" mass="47044">MYELPPLQALAPRSDDQVLNVGIVGAGIGGLTAAIALAESGHHVEIFEKSSFLKEAGAAITAPPNFSRILRFYGFDFRKAGATDAGDVLYYHNKSGQPTNVVPVGDYEAKFSAPWYYFHRVDLHNQLQTMVLGDPEAGSHKKRSIIRLGVTVQNIDLDGSITLQDDTVIKKDLVVVADGIRSTFTSKIIGKAVKSEHYMSMLRFLVPSRTVLDNPETSGIFKEGLTKLRIVLGQNKSMAMYGCRNGELQNIGILFDPSLSVDENGEPLEASDVLVKVTEDFHSTFREICIGATGIGRWNLYKRSPLSKFARGKVVVVGDAAHPMAPVRSQGASMAGEDAAALGILLSRVKSTSEVEERLALYNQLRVKRVAGVQTISTMHQWDSSRLSKEEASYFDERCPETPADLDNFILANNVIGDAWALLNQSKNLL</sequence>
<reference evidence="7" key="1">
    <citation type="journal article" date="2021" name="Nat. Commun.">
        <title>Genetic determinants of endophytism in the Arabidopsis root mycobiome.</title>
        <authorList>
            <person name="Mesny F."/>
            <person name="Miyauchi S."/>
            <person name="Thiergart T."/>
            <person name="Pickel B."/>
            <person name="Atanasova L."/>
            <person name="Karlsson M."/>
            <person name="Huettel B."/>
            <person name="Barry K.W."/>
            <person name="Haridas S."/>
            <person name="Chen C."/>
            <person name="Bauer D."/>
            <person name="Andreopoulos W."/>
            <person name="Pangilinan J."/>
            <person name="LaButti K."/>
            <person name="Riley R."/>
            <person name="Lipzen A."/>
            <person name="Clum A."/>
            <person name="Drula E."/>
            <person name="Henrissat B."/>
            <person name="Kohler A."/>
            <person name="Grigoriev I.V."/>
            <person name="Martin F.M."/>
            <person name="Hacquard S."/>
        </authorList>
    </citation>
    <scope>NUCLEOTIDE SEQUENCE</scope>
    <source>
        <strain evidence="7">MPI-CAGE-AT-0147</strain>
    </source>
</reference>
<evidence type="ECO:0000256" key="5">
    <source>
        <dbReference type="ARBA" id="ARBA00023033"/>
    </source>
</evidence>
<dbReference type="SUPFAM" id="SSF51905">
    <property type="entry name" value="FAD/NAD(P)-binding domain"/>
    <property type="match status" value="1"/>
</dbReference>
<name>A0A9P9D0L1_9HYPO</name>
<evidence type="ECO:0000256" key="4">
    <source>
        <dbReference type="ARBA" id="ARBA00023002"/>
    </source>
</evidence>
<dbReference type="Pfam" id="PF01494">
    <property type="entry name" value="FAD_binding_3"/>
    <property type="match status" value="1"/>
</dbReference>
<evidence type="ECO:0000256" key="1">
    <source>
        <dbReference type="ARBA" id="ARBA00007992"/>
    </source>
</evidence>
<organism evidence="7 8">
    <name type="scientific">Dactylonectria macrodidyma</name>
    <dbReference type="NCBI Taxonomy" id="307937"/>
    <lineage>
        <taxon>Eukaryota</taxon>
        <taxon>Fungi</taxon>
        <taxon>Dikarya</taxon>
        <taxon>Ascomycota</taxon>
        <taxon>Pezizomycotina</taxon>
        <taxon>Sordariomycetes</taxon>
        <taxon>Hypocreomycetidae</taxon>
        <taxon>Hypocreales</taxon>
        <taxon>Nectriaceae</taxon>
        <taxon>Dactylonectria</taxon>
    </lineage>
</organism>
<dbReference type="InterPro" id="IPR036188">
    <property type="entry name" value="FAD/NAD-bd_sf"/>
</dbReference>
<keyword evidence="4" id="KW-0560">Oxidoreductase</keyword>
<comment type="similarity">
    <text evidence="1">Belongs to the paxM FAD-dependent monooxygenase family.</text>
</comment>
<dbReference type="OrthoDB" id="9993796at2759"/>
<dbReference type="AlphaFoldDB" id="A0A9P9D0L1"/>
<keyword evidence="8" id="KW-1185">Reference proteome</keyword>
<evidence type="ECO:0000259" key="6">
    <source>
        <dbReference type="Pfam" id="PF01494"/>
    </source>
</evidence>
<proteinExistence type="inferred from homology"/>
<dbReference type="Proteomes" id="UP000738349">
    <property type="component" value="Unassembled WGS sequence"/>
</dbReference>
<evidence type="ECO:0000313" key="7">
    <source>
        <dbReference type="EMBL" id="KAH7110262.1"/>
    </source>
</evidence>
<feature type="domain" description="FAD-binding" evidence="6">
    <location>
        <begin position="20"/>
        <end position="373"/>
    </location>
</feature>
<gene>
    <name evidence="7" type="ORF">EDB81DRAFT_768925</name>
</gene>
<dbReference type="Gene3D" id="3.50.50.60">
    <property type="entry name" value="FAD/NAD(P)-binding domain"/>
    <property type="match status" value="1"/>
</dbReference>
<keyword evidence="5" id="KW-0503">Monooxygenase</keyword>
<dbReference type="InterPro" id="IPR002938">
    <property type="entry name" value="FAD-bd"/>
</dbReference>
<keyword evidence="3" id="KW-0274">FAD</keyword>
<evidence type="ECO:0000256" key="2">
    <source>
        <dbReference type="ARBA" id="ARBA00022630"/>
    </source>
</evidence>
<accession>A0A9P9D0L1</accession>
<evidence type="ECO:0000256" key="3">
    <source>
        <dbReference type="ARBA" id="ARBA00022827"/>
    </source>
</evidence>
<dbReference type="GO" id="GO:0004497">
    <property type="term" value="F:monooxygenase activity"/>
    <property type="evidence" value="ECO:0007669"/>
    <property type="project" value="UniProtKB-KW"/>
</dbReference>
<dbReference type="PANTHER" id="PTHR13789:SF215">
    <property type="entry name" value="FAD-BINDING DOMAIN-CONTAINING PROTEIN-RELATED"/>
    <property type="match status" value="1"/>
</dbReference>
<dbReference type="PRINTS" id="PR00420">
    <property type="entry name" value="RNGMNOXGNASE"/>
</dbReference>
<evidence type="ECO:0000313" key="8">
    <source>
        <dbReference type="Proteomes" id="UP000738349"/>
    </source>
</evidence>
<dbReference type="PANTHER" id="PTHR13789">
    <property type="entry name" value="MONOOXYGENASE"/>
    <property type="match status" value="1"/>
</dbReference>
<keyword evidence="2" id="KW-0285">Flavoprotein</keyword>
<protein>
    <recommendedName>
        <fullName evidence="6">FAD-binding domain-containing protein</fullName>
    </recommendedName>
</protein>
<dbReference type="GO" id="GO:0071949">
    <property type="term" value="F:FAD binding"/>
    <property type="evidence" value="ECO:0007669"/>
    <property type="project" value="InterPro"/>
</dbReference>
<dbReference type="EMBL" id="JAGMUV010000046">
    <property type="protein sequence ID" value="KAH7110262.1"/>
    <property type="molecule type" value="Genomic_DNA"/>
</dbReference>
<dbReference type="InterPro" id="IPR050493">
    <property type="entry name" value="FAD-dep_Monooxygenase_BioMet"/>
</dbReference>